<sequence>MGGGSTGVAALQSGRKFIGIEMSEHYFDVACRRLEKATYTPF</sequence>
<feature type="domain" description="DNA methylase N-4/N-6" evidence="3">
    <location>
        <begin position="1"/>
        <end position="30"/>
    </location>
</feature>
<gene>
    <name evidence="4" type="ORF">G8N34_000507</name>
</gene>
<accession>A0A744J1E8</accession>
<organism evidence="4">
    <name type="scientific">Salmonella enterica</name>
    <name type="common">Salmonella choleraesuis</name>
    <dbReference type="NCBI Taxonomy" id="28901"/>
    <lineage>
        <taxon>Bacteria</taxon>
        <taxon>Pseudomonadati</taxon>
        <taxon>Pseudomonadota</taxon>
        <taxon>Gammaproteobacteria</taxon>
        <taxon>Enterobacterales</taxon>
        <taxon>Enterobacteriaceae</taxon>
        <taxon>Salmonella</taxon>
    </lineage>
</organism>
<evidence type="ECO:0000313" key="4">
    <source>
        <dbReference type="EMBL" id="HAF2549530.1"/>
    </source>
</evidence>
<dbReference type="AlphaFoldDB" id="A0A744J1E8"/>
<dbReference type="Pfam" id="PF01555">
    <property type="entry name" value="N6_N4_Mtase"/>
    <property type="match status" value="1"/>
</dbReference>
<reference evidence="4" key="1">
    <citation type="journal article" date="2018" name="Genome Biol.">
        <title>SKESA: strategic k-mer extension for scrupulous assemblies.</title>
        <authorList>
            <person name="Souvorov A."/>
            <person name="Agarwala R."/>
            <person name="Lipman D.J."/>
        </authorList>
    </citation>
    <scope>NUCLEOTIDE SEQUENCE</scope>
    <source>
        <strain evidence="4">MA.NL_L19</strain>
    </source>
</reference>
<dbReference type="GO" id="GO:0003677">
    <property type="term" value="F:DNA binding"/>
    <property type="evidence" value="ECO:0007669"/>
    <property type="project" value="InterPro"/>
</dbReference>
<keyword evidence="2 4" id="KW-0808">Transferase</keyword>
<protein>
    <submittedName>
        <fullName evidence="4">Site-specific DNA-methyltransferase</fullName>
    </submittedName>
</protein>
<comment type="caution">
    <text evidence="4">The sequence shown here is derived from an EMBL/GenBank/DDBJ whole genome shotgun (WGS) entry which is preliminary data.</text>
</comment>
<keyword evidence="1 4" id="KW-0489">Methyltransferase</keyword>
<dbReference type="GO" id="GO:0008170">
    <property type="term" value="F:N-methyltransferase activity"/>
    <property type="evidence" value="ECO:0007669"/>
    <property type="project" value="InterPro"/>
</dbReference>
<dbReference type="InterPro" id="IPR029063">
    <property type="entry name" value="SAM-dependent_MTases_sf"/>
</dbReference>
<dbReference type="SUPFAM" id="SSF53335">
    <property type="entry name" value="S-adenosyl-L-methionine-dependent methyltransferases"/>
    <property type="match status" value="1"/>
</dbReference>
<dbReference type="InterPro" id="IPR002941">
    <property type="entry name" value="DNA_methylase_N4/N6"/>
</dbReference>
<evidence type="ECO:0000256" key="2">
    <source>
        <dbReference type="ARBA" id="ARBA00022679"/>
    </source>
</evidence>
<evidence type="ECO:0000259" key="3">
    <source>
        <dbReference type="Pfam" id="PF01555"/>
    </source>
</evidence>
<name>A0A744J1E8_SALER</name>
<dbReference type="Gene3D" id="3.40.50.150">
    <property type="entry name" value="Vaccinia Virus protein VP39"/>
    <property type="match status" value="1"/>
</dbReference>
<dbReference type="EMBL" id="DAAUOZ010000001">
    <property type="protein sequence ID" value="HAF2549530.1"/>
    <property type="molecule type" value="Genomic_DNA"/>
</dbReference>
<proteinExistence type="predicted"/>
<reference evidence="4" key="2">
    <citation type="submission" date="2020-02" db="EMBL/GenBank/DDBJ databases">
        <authorList>
            <consortium name="NCBI Pathogen Detection Project"/>
        </authorList>
    </citation>
    <scope>NUCLEOTIDE SEQUENCE</scope>
    <source>
        <strain evidence="4">MA.NL_L19</strain>
    </source>
</reference>
<dbReference type="GO" id="GO:0032259">
    <property type="term" value="P:methylation"/>
    <property type="evidence" value="ECO:0007669"/>
    <property type="project" value="UniProtKB-KW"/>
</dbReference>
<evidence type="ECO:0000256" key="1">
    <source>
        <dbReference type="ARBA" id="ARBA00022603"/>
    </source>
</evidence>